<gene>
    <name evidence="2" type="ORF">ACFQLX_14135</name>
</gene>
<evidence type="ECO:0000256" key="1">
    <source>
        <dbReference type="SAM" id="SignalP"/>
    </source>
</evidence>
<proteinExistence type="predicted"/>
<comment type="caution">
    <text evidence="2">The sequence shown here is derived from an EMBL/GenBank/DDBJ whole genome shotgun (WGS) entry which is preliminary data.</text>
</comment>
<sequence>MRNHGKFMSGLTAVVGTALGMTLLTATPASATQIANNCEGAEVVRCANVEMSSTGVFNAHGRVTDTAGGTNYDVQVADVRLEYNVDGVWKLLRWEVPGDFWEYDQDVERTTSYSCGSSARKLVRAKVYVQWLSSTVTGDWVTTPSTYICPR</sequence>
<accession>A0ABW2GJS8</accession>
<dbReference type="RefSeq" id="WP_386414875.1">
    <property type="nucleotide sequence ID" value="NZ_JBHSZO010000019.1"/>
</dbReference>
<keyword evidence="1" id="KW-0732">Signal</keyword>
<evidence type="ECO:0008006" key="4">
    <source>
        <dbReference type="Google" id="ProtNLM"/>
    </source>
</evidence>
<keyword evidence="3" id="KW-1185">Reference proteome</keyword>
<feature type="signal peptide" evidence="1">
    <location>
        <begin position="1"/>
        <end position="31"/>
    </location>
</feature>
<organism evidence="2 3">
    <name type="scientific">Streptomyces polyrhachis</name>
    <dbReference type="NCBI Taxonomy" id="1282885"/>
    <lineage>
        <taxon>Bacteria</taxon>
        <taxon>Bacillati</taxon>
        <taxon>Actinomycetota</taxon>
        <taxon>Actinomycetes</taxon>
        <taxon>Kitasatosporales</taxon>
        <taxon>Streptomycetaceae</taxon>
        <taxon>Streptomyces</taxon>
    </lineage>
</organism>
<protein>
    <recommendedName>
        <fullName evidence="4">Secreted protein</fullName>
    </recommendedName>
</protein>
<name>A0ABW2GJS8_9ACTN</name>
<feature type="chain" id="PRO_5045418257" description="Secreted protein" evidence="1">
    <location>
        <begin position="32"/>
        <end position="151"/>
    </location>
</feature>
<evidence type="ECO:0000313" key="3">
    <source>
        <dbReference type="Proteomes" id="UP001596413"/>
    </source>
</evidence>
<dbReference type="EMBL" id="JBHSZO010000019">
    <property type="protein sequence ID" value="MFC7219299.1"/>
    <property type="molecule type" value="Genomic_DNA"/>
</dbReference>
<evidence type="ECO:0000313" key="2">
    <source>
        <dbReference type="EMBL" id="MFC7219299.1"/>
    </source>
</evidence>
<dbReference type="Proteomes" id="UP001596413">
    <property type="component" value="Unassembled WGS sequence"/>
</dbReference>
<reference evidence="3" key="1">
    <citation type="journal article" date="2019" name="Int. J. Syst. Evol. Microbiol.">
        <title>The Global Catalogue of Microorganisms (GCM) 10K type strain sequencing project: providing services to taxonomists for standard genome sequencing and annotation.</title>
        <authorList>
            <consortium name="The Broad Institute Genomics Platform"/>
            <consortium name="The Broad Institute Genome Sequencing Center for Infectious Disease"/>
            <person name="Wu L."/>
            <person name="Ma J."/>
        </authorList>
    </citation>
    <scope>NUCLEOTIDE SEQUENCE [LARGE SCALE GENOMIC DNA]</scope>
    <source>
        <strain evidence="3">CGMCC 1.13681</strain>
    </source>
</reference>